<dbReference type="GO" id="GO:0045727">
    <property type="term" value="P:positive regulation of translation"/>
    <property type="evidence" value="ECO:0007669"/>
    <property type="project" value="TreeGrafter"/>
</dbReference>
<protein>
    <submittedName>
        <fullName evidence="6">KH_9 domain-containing protein</fullName>
    </submittedName>
</protein>
<dbReference type="GO" id="GO:0048513">
    <property type="term" value="P:animal organ development"/>
    <property type="evidence" value="ECO:0007669"/>
    <property type="project" value="TreeGrafter"/>
</dbReference>
<evidence type="ECO:0000313" key="6">
    <source>
        <dbReference type="WBParaSite" id="HDID_0000366301-mRNA-1"/>
    </source>
</evidence>
<feature type="region of interest" description="Disordered" evidence="2">
    <location>
        <begin position="531"/>
        <end position="709"/>
    </location>
</feature>
<feature type="compositionally biased region" description="Low complexity" evidence="2">
    <location>
        <begin position="692"/>
        <end position="709"/>
    </location>
</feature>
<gene>
    <name evidence="4" type="ORF">HDID_LOCUS3661</name>
</gene>
<organism evidence="6">
    <name type="scientific">Hymenolepis diminuta</name>
    <name type="common">Rat tapeworm</name>
    <dbReference type="NCBI Taxonomy" id="6216"/>
    <lineage>
        <taxon>Eukaryota</taxon>
        <taxon>Metazoa</taxon>
        <taxon>Spiralia</taxon>
        <taxon>Lophotrochozoa</taxon>
        <taxon>Platyhelminthes</taxon>
        <taxon>Cestoda</taxon>
        <taxon>Eucestoda</taxon>
        <taxon>Cyclophyllidea</taxon>
        <taxon>Hymenolepididae</taxon>
        <taxon>Hymenolepis</taxon>
    </lineage>
</organism>
<keyword evidence="1" id="KW-0694">RNA-binding</keyword>
<dbReference type="WBParaSite" id="HDID_0000366301-mRNA-1">
    <property type="protein sequence ID" value="HDID_0000366301-mRNA-1"/>
    <property type="gene ID" value="HDID_0000366301"/>
</dbReference>
<dbReference type="GO" id="GO:0045182">
    <property type="term" value="F:translation regulator activity"/>
    <property type="evidence" value="ECO:0007669"/>
    <property type="project" value="TreeGrafter"/>
</dbReference>
<dbReference type="GO" id="GO:0003730">
    <property type="term" value="F:mRNA 3'-UTR binding"/>
    <property type="evidence" value="ECO:0007669"/>
    <property type="project" value="TreeGrafter"/>
</dbReference>
<dbReference type="CDD" id="cd22425">
    <property type="entry name" value="KH_I_FMR1_FXR_rpt1"/>
    <property type="match status" value="1"/>
</dbReference>
<reference evidence="4 5" key="2">
    <citation type="submission" date="2018-11" db="EMBL/GenBank/DDBJ databases">
        <authorList>
            <consortium name="Pathogen Informatics"/>
        </authorList>
    </citation>
    <scope>NUCLEOTIDE SEQUENCE [LARGE SCALE GENOMIC DNA]</scope>
</reference>
<sequence>MVRAPKSQQAMIEVEIKGHYGQYIKGFLKRLVEDKGVIVYADDLSTEELIPLQELSYPPKHSESIEEELNAIERNPFPNGSLAPHLRVEALLPVSTQENCQDNSFTEALANLQISQPVQQSTTSSRLANPLACLNCPSWWPCIVSKVRDAHAVVQLRPVLPPTDESAPHPPKEFTDLAANLSAMTEICERKTLRPATAPDAPSLSPENIFTHSIAIPQDLLPYASDLSAHQSILRHCGEPASLYIEKNHLVVISPSREVIHVVELLEDMHIRMLRQKCNIIRYIAQTKKNQEASGSDKDGLNMGAASDASAWSLGQEDGHFVETFSVPSMLMGLAIGGQGSNIRNARLIDGVVRIDVFEDKRRNESGSTADANVDSKQGTPYYLSVFNCPQASFKVIAESAEAAKSARAMLEYCVLCLLIPKRLVGRIVGMKSSNVYFINEKAGLRHIHLETDLAEYGISVDSVSGPNYVKLEDAHPDLASAEDANRHSAFYLLGTREAVEKGRVIIGFQLENIYDLEKLENEKKELLKENSIGYRQDTAGPSRGPRGSAAGDERQRAGSQMNRGRRNTNRPPRSAGDATDNHQDGSANQQDGETEESKKQEEVPPHPGPSTAGPRRRGGPPAQQQGGNGTQRANGNRYRNRNGGMGGNRVGGVESNGTTEYNEVVNGGEVNGKTKHTENGPASRQNGKRQAQTTNSSAAATTEAAASS</sequence>
<dbReference type="EMBL" id="UYSG01001166">
    <property type="protein sequence ID" value="VDL36803.1"/>
    <property type="molecule type" value="Genomic_DNA"/>
</dbReference>
<dbReference type="PROSITE" id="PS50084">
    <property type="entry name" value="KH_TYPE_1"/>
    <property type="match status" value="1"/>
</dbReference>
<dbReference type="Gene3D" id="3.30.1370.10">
    <property type="entry name" value="K Homology domain, type 1"/>
    <property type="match status" value="1"/>
</dbReference>
<dbReference type="STRING" id="6216.A0A0R3SFN2"/>
<dbReference type="InterPro" id="IPR040148">
    <property type="entry name" value="FMR1"/>
</dbReference>
<reference evidence="6" key="1">
    <citation type="submission" date="2017-02" db="UniProtKB">
        <authorList>
            <consortium name="WormBaseParasite"/>
        </authorList>
    </citation>
    <scope>IDENTIFICATION</scope>
</reference>
<dbReference type="GO" id="GO:0043488">
    <property type="term" value="P:regulation of mRNA stability"/>
    <property type="evidence" value="ECO:0007669"/>
    <property type="project" value="TreeGrafter"/>
</dbReference>
<feature type="compositionally biased region" description="Basic and acidic residues" evidence="2">
    <location>
        <begin position="596"/>
        <end position="605"/>
    </location>
</feature>
<evidence type="ECO:0000259" key="3">
    <source>
        <dbReference type="Pfam" id="PF17904"/>
    </source>
</evidence>
<dbReference type="Pfam" id="PF17904">
    <property type="entry name" value="KH_9"/>
    <property type="match status" value="1"/>
</dbReference>
<dbReference type="AlphaFoldDB" id="A0A0R3SFN2"/>
<feature type="compositionally biased region" description="Low complexity" evidence="2">
    <location>
        <begin position="610"/>
        <end position="638"/>
    </location>
</feature>
<dbReference type="GO" id="GO:0051028">
    <property type="term" value="P:mRNA transport"/>
    <property type="evidence" value="ECO:0007669"/>
    <property type="project" value="TreeGrafter"/>
</dbReference>
<dbReference type="Proteomes" id="UP000274504">
    <property type="component" value="Unassembled WGS sequence"/>
</dbReference>
<dbReference type="PANTHER" id="PTHR10603">
    <property type="entry name" value="FRAGILE X MENTAL RETARDATION SYNDROME-RELATED PROTEIN"/>
    <property type="match status" value="1"/>
</dbReference>
<dbReference type="OrthoDB" id="424249at2759"/>
<dbReference type="GO" id="GO:0010494">
    <property type="term" value="C:cytoplasmic stress granule"/>
    <property type="evidence" value="ECO:0007669"/>
    <property type="project" value="TreeGrafter"/>
</dbReference>
<dbReference type="PANTHER" id="PTHR10603:SF7">
    <property type="entry name" value="FRAGILE X MESSENGER RIBONUCLEOPROTEIN 1 HOMOLOG"/>
    <property type="match status" value="1"/>
</dbReference>
<evidence type="ECO:0000256" key="2">
    <source>
        <dbReference type="SAM" id="MobiDB-lite"/>
    </source>
</evidence>
<name>A0A0R3SFN2_HYMDI</name>
<evidence type="ECO:0000313" key="5">
    <source>
        <dbReference type="Proteomes" id="UP000274504"/>
    </source>
</evidence>
<dbReference type="InterPro" id="IPR040472">
    <property type="entry name" value="FMRP_KH0"/>
</dbReference>
<proteinExistence type="predicted"/>
<accession>A0A0R3SFN2</accession>
<dbReference type="GO" id="GO:0005634">
    <property type="term" value="C:nucleus"/>
    <property type="evidence" value="ECO:0007669"/>
    <property type="project" value="TreeGrafter"/>
</dbReference>
<feature type="domain" description="Synaptic functional regulator FMRP KH0" evidence="3">
    <location>
        <begin position="213"/>
        <end position="281"/>
    </location>
</feature>
<dbReference type="InterPro" id="IPR036612">
    <property type="entry name" value="KH_dom_type_1_sf"/>
</dbReference>
<dbReference type="Gene3D" id="2.30.30.140">
    <property type="match status" value="1"/>
</dbReference>
<feature type="compositionally biased region" description="Polar residues" evidence="2">
    <location>
        <begin position="681"/>
        <end position="691"/>
    </location>
</feature>
<evidence type="ECO:0000313" key="4">
    <source>
        <dbReference type="EMBL" id="VDL36803.1"/>
    </source>
</evidence>
<evidence type="ECO:0000256" key="1">
    <source>
        <dbReference type="PROSITE-ProRule" id="PRU00117"/>
    </source>
</evidence>